<accession>J3MV04</accession>
<feature type="domain" description="LRAT" evidence="2">
    <location>
        <begin position="12"/>
        <end position="52"/>
    </location>
</feature>
<dbReference type="HOGENOM" id="CLU_984765_0_0_1"/>
<feature type="compositionally biased region" description="Basic residues" evidence="1">
    <location>
        <begin position="209"/>
        <end position="230"/>
    </location>
</feature>
<reference evidence="3" key="1">
    <citation type="journal article" date="2013" name="Nat. Commun.">
        <title>Whole-genome sequencing of Oryza brachyantha reveals mechanisms underlying Oryza genome evolution.</title>
        <authorList>
            <person name="Chen J."/>
            <person name="Huang Q."/>
            <person name="Gao D."/>
            <person name="Wang J."/>
            <person name="Lang Y."/>
            <person name="Liu T."/>
            <person name="Li B."/>
            <person name="Bai Z."/>
            <person name="Luis Goicoechea J."/>
            <person name="Liang C."/>
            <person name="Chen C."/>
            <person name="Zhang W."/>
            <person name="Sun S."/>
            <person name="Liao Y."/>
            <person name="Zhang X."/>
            <person name="Yang L."/>
            <person name="Song C."/>
            <person name="Wang M."/>
            <person name="Shi J."/>
            <person name="Liu G."/>
            <person name="Liu J."/>
            <person name="Zhou H."/>
            <person name="Zhou W."/>
            <person name="Yu Q."/>
            <person name="An N."/>
            <person name="Chen Y."/>
            <person name="Cai Q."/>
            <person name="Wang B."/>
            <person name="Liu B."/>
            <person name="Min J."/>
            <person name="Huang Y."/>
            <person name="Wu H."/>
            <person name="Li Z."/>
            <person name="Zhang Y."/>
            <person name="Yin Y."/>
            <person name="Song W."/>
            <person name="Jiang J."/>
            <person name="Jackson S.A."/>
            <person name="Wing R.A."/>
            <person name="Wang J."/>
            <person name="Chen M."/>
        </authorList>
    </citation>
    <scope>NUCLEOTIDE SEQUENCE [LARGE SCALE GENOMIC DNA]</scope>
    <source>
        <strain evidence="3">cv. IRGC 101232</strain>
    </source>
</reference>
<dbReference type="Gene3D" id="3.90.1720.10">
    <property type="entry name" value="endopeptidase domain like (from Nostoc punctiforme)"/>
    <property type="match status" value="1"/>
</dbReference>
<feature type="compositionally biased region" description="Basic and acidic residues" evidence="1">
    <location>
        <begin position="231"/>
        <end position="240"/>
    </location>
</feature>
<dbReference type="EnsemblPlants" id="OB08G29350.1">
    <property type="protein sequence ID" value="OB08G29350.1"/>
    <property type="gene ID" value="OB08G29350"/>
</dbReference>
<dbReference type="PANTHER" id="PTHR46137:SF2">
    <property type="entry name" value="OS09G0526800 PROTEIN"/>
    <property type="match status" value="1"/>
</dbReference>
<dbReference type="Pfam" id="PF04970">
    <property type="entry name" value="LRAT"/>
    <property type="match status" value="1"/>
</dbReference>
<proteinExistence type="predicted"/>
<feature type="compositionally biased region" description="Low complexity" evidence="1">
    <location>
        <begin position="62"/>
        <end position="128"/>
    </location>
</feature>
<dbReference type="Gramene" id="OB08G29350.1">
    <property type="protein sequence ID" value="OB08G29350.1"/>
    <property type="gene ID" value="OB08G29350"/>
</dbReference>
<dbReference type="Proteomes" id="UP000006038">
    <property type="component" value="Chromosome 8"/>
</dbReference>
<sequence>MGLLSHRVERSEVKPGDHIYTWRAAFTYSHHGIYVGGSKVVHFTRKKEAGASGLDSAGGGWPRRSPCRASSRRGQQSARPSRTAASSCPTAASSSPASTASSATAPCTASSTASRRRCSSPSSAAGRAPSPPPTRRTPSSAAPCTCSRTASATTTCSRTTARTSRSTARRASPPPRRRAGDRPERPGVVGHRRAAGGPPLHPFQAARGRPARHGRCHRRDVLRRQVHHRHRGEEGRREGGGGEPVGASWLASRQSPRRRRIGHEKTAFPCQGQQEFASSQAKT</sequence>
<dbReference type="STRING" id="4533.J3MV04"/>
<evidence type="ECO:0000313" key="4">
    <source>
        <dbReference type="Proteomes" id="UP000006038"/>
    </source>
</evidence>
<feature type="compositionally biased region" description="Low complexity" evidence="1">
    <location>
        <begin position="136"/>
        <end position="171"/>
    </location>
</feature>
<evidence type="ECO:0000313" key="3">
    <source>
        <dbReference type="EnsemblPlants" id="OB08G29350.1"/>
    </source>
</evidence>
<evidence type="ECO:0000256" key="1">
    <source>
        <dbReference type="SAM" id="MobiDB-lite"/>
    </source>
</evidence>
<dbReference type="PANTHER" id="PTHR46137">
    <property type="entry name" value="OS05G0310600 PROTEIN"/>
    <property type="match status" value="1"/>
</dbReference>
<evidence type="ECO:0000259" key="2">
    <source>
        <dbReference type="Pfam" id="PF04970"/>
    </source>
</evidence>
<dbReference type="OMA" id="CCRTAAT"/>
<keyword evidence="4" id="KW-1185">Reference proteome</keyword>
<dbReference type="AlphaFoldDB" id="J3MV04"/>
<organism evidence="3">
    <name type="scientific">Oryza brachyantha</name>
    <name type="common">malo sina</name>
    <dbReference type="NCBI Taxonomy" id="4533"/>
    <lineage>
        <taxon>Eukaryota</taxon>
        <taxon>Viridiplantae</taxon>
        <taxon>Streptophyta</taxon>
        <taxon>Embryophyta</taxon>
        <taxon>Tracheophyta</taxon>
        <taxon>Spermatophyta</taxon>
        <taxon>Magnoliopsida</taxon>
        <taxon>Liliopsida</taxon>
        <taxon>Poales</taxon>
        <taxon>Poaceae</taxon>
        <taxon>BOP clade</taxon>
        <taxon>Oryzoideae</taxon>
        <taxon>Oryzeae</taxon>
        <taxon>Oryzinae</taxon>
        <taxon>Oryza</taxon>
    </lineage>
</organism>
<feature type="compositionally biased region" description="Polar residues" evidence="1">
    <location>
        <begin position="271"/>
        <end position="283"/>
    </location>
</feature>
<dbReference type="InterPro" id="IPR007053">
    <property type="entry name" value="LRAT_dom"/>
</dbReference>
<name>J3MV04_ORYBR</name>
<reference evidence="3" key="2">
    <citation type="submission" date="2013-04" db="UniProtKB">
        <authorList>
            <consortium name="EnsemblPlants"/>
        </authorList>
    </citation>
    <scope>IDENTIFICATION</scope>
</reference>
<feature type="region of interest" description="Disordered" evidence="1">
    <location>
        <begin position="50"/>
        <end position="283"/>
    </location>
</feature>
<protein>
    <recommendedName>
        <fullName evidence="2">LRAT domain-containing protein</fullName>
    </recommendedName>
</protein>